<dbReference type="NCBIfam" id="TIGR04345">
    <property type="entry name" value="ovoA_Cterm"/>
    <property type="match status" value="1"/>
</dbReference>
<evidence type="ECO:0000313" key="2">
    <source>
        <dbReference type="EMBL" id="EDQ93086.1"/>
    </source>
</evidence>
<organism evidence="2 3">
    <name type="scientific">Monosiga brevicollis</name>
    <name type="common">Choanoflagellate</name>
    <dbReference type="NCBI Taxonomy" id="81824"/>
    <lineage>
        <taxon>Eukaryota</taxon>
        <taxon>Choanoflagellata</taxon>
        <taxon>Craspedida</taxon>
        <taxon>Salpingoecidae</taxon>
        <taxon>Monosiga</taxon>
    </lineage>
</organism>
<evidence type="ECO:0000313" key="3">
    <source>
        <dbReference type="Proteomes" id="UP000001357"/>
    </source>
</evidence>
<dbReference type="InterPro" id="IPR027625">
    <property type="entry name" value="OvoA_Cterm"/>
</dbReference>
<dbReference type="AlphaFoldDB" id="A9UQQ3"/>
<dbReference type="RefSeq" id="XP_001742848.1">
    <property type="nucleotide sequence ID" value="XM_001742796.1"/>
</dbReference>
<dbReference type="PANTHER" id="PTHR45445:SF2">
    <property type="entry name" value="METHYLTRANSFERASE TYPE 11 DOMAIN-CONTAINING PROTEIN"/>
    <property type="match status" value="1"/>
</dbReference>
<dbReference type="SUPFAM" id="SSF53335">
    <property type="entry name" value="S-adenosyl-L-methionine-dependent methyltransferases"/>
    <property type="match status" value="1"/>
</dbReference>
<gene>
    <name evidence="2" type="ORF">MONBRDRAFT_31008</name>
</gene>
<dbReference type="Proteomes" id="UP000001357">
    <property type="component" value="Unassembled WGS sequence"/>
</dbReference>
<dbReference type="InParanoid" id="A9UQQ3"/>
<dbReference type="GO" id="GO:0008757">
    <property type="term" value="F:S-adenosylmethionine-dependent methyltransferase activity"/>
    <property type="evidence" value="ECO:0007669"/>
    <property type="project" value="InterPro"/>
</dbReference>
<dbReference type="EMBL" id="CH991543">
    <property type="protein sequence ID" value="EDQ93086.1"/>
    <property type="molecule type" value="Genomic_DNA"/>
</dbReference>
<dbReference type="OMA" id="SWWEDAT"/>
<dbReference type="Gene3D" id="3.40.50.150">
    <property type="entry name" value="Vaccinia Virus protein VP39"/>
    <property type="match status" value="1"/>
</dbReference>
<dbReference type="GeneID" id="5887335"/>
<dbReference type="PANTHER" id="PTHR45445">
    <property type="match status" value="1"/>
</dbReference>
<reference evidence="2 3" key="1">
    <citation type="journal article" date="2008" name="Nature">
        <title>The genome of the choanoflagellate Monosiga brevicollis and the origin of metazoans.</title>
        <authorList>
            <consortium name="JGI Sequencing"/>
            <person name="King N."/>
            <person name="Westbrook M.J."/>
            <person name="Young S.L."/>
            <person name="Kuo A."/>
            <person name="Abedin M."/>
            <person name="Chapman J."/>
            <person name="Fairclough S."/>
            <person name="Hellsten U."/>
            <person name="Isogai Y."/>
            <person name="Letunic I."/>
            <person name="Marr M."/>
            <person name="Pincus D."/>
            <person name="Putnam N."/>
            <person name="Rokas A."/>
            <person name="Wright K.J."/>
            <person name="Zuzow R."/>
            <person name="Dirks W."/>
            <person name="Good M."/>
            <person name="Goodstein D."/>
            <person name="Lemons D."/>
            <person name="Li W."/>
            <person name="Lyons J.B."/>
            <person name="Morris A."/>
            <person name="Nichols S."/>
            <person name="Richter D.J."/>
            <person name="Salamov A."/>
            <person name="Bork P."/>
            <person name="Lim W.A."/>
            <person name="Manning G."/>
            <person name="Miller W.T."/>
            <person name="McGinnis W."/>
            <person name="Shapiro H."/>
            <person name="Tjian R."/>
            <person name="Grigoriev I.V."/>
            <person name="Rokhsar D."/>
        </authorList>
    </citation>
    <scope>NUCLEOTIDE SEQUENCE [LARGE SCALE GENOMIC DNA]</scope>
    <source>
        <strain evidence="3">MX1 / ATCC 50154</strain>
    </source>
</reference>
<dbReference type="KEGG" id="mbr:MONBRDRAFT_31008"/>
<name>A9UQQ3_MONBE</name>
<dbReference type="InterPro" id="IPR029063">
    <property type="entry name" value="SAM-dependent_MTases_sf"/>
</dbReference>
<dbReference type="CDD" id="cd02440">
    <property type="entry name" value="AdoMet_MTases"/>
    <property type="match status" value="1"/>
</dbReference>
<dbReference type="InterPro" id="IPR013216">
    <property type="entry name" value="Methyltransf_11"/>
</dbReference>
<accession>A9UQQ3</accession>
<dbReference type="STRING" id="81824.A9UQQ3"/>
<evidence type="ECO:0000259" key="1">
    <source>
        <dbReference type="Pfam" id="PF08241"/>
    </source>
</evidence>
<dbReference type="eggNOG" id="ENOG502QSAN">
    <property type="taxonomic scope" value="Eukaryota"/>
</dbReference>
<keyword evidence="3" id="KW-1185">Reference proteome</keyword>
<feature type="domain" description="Methyltransferase type 11" evidence="1">
    <location>
        <begin position="101"/>
        <end position="220"/>
    </location>
</feature>
<protein>
    <recommendedName>
        <fullName evidence="1">Methyltransferase type 11 domain-containing protein</fullName>
    </recommendedName>
</protein>
<sequence>MLGRLLQPIGSQLWTAVRRPAALHRLAAHSRATMSLQADNVYETNKYVSEYLAFHYGQDKDDYMPYQAGPVNAIDFNVHIVEECMSHLTKDRSADSQLRALDVGCAVGRACFEFAKHTDEVVGIDFSQAFVDCCNELKAKGSMPYERLDEGVNYSQHVAEVAADVDRARCHFRQGDACALPEDLGQFDVVLLANLLCRLPDPVACLERMQHLVKPGGILVTTSPFSWLDQFTERTQWLGGYDGKESRDKLVEVVTNAGFELVKEGDMPFLIREHRRKYQLVFPHLAVFRRV</sequence>
<proteinExistence type="predicted"/>
<dbReference type="Pfam" id="PF08241">
    <property type="entry name" value="Methyltransf_11"/>
    <property type="match status" value="1"/>
</dbReference>